<dbReference type="RefSeq" id="WP_380974305.1">
    <property type="nucleotide sequence ID" value="NZ_JBHTEF010000001.1"/>
</dbReference>
<dbReference type="InterPro" id="IPR050482">
    <property type="entry name" value="Sensor_HK_TwoCompSys"/>
</dbReference>
<keyword evidence="5" id="KW-0472">Membrane</keyword>
<evidence type="ECO:0000259" key="7">
    <source>
        <dbReference type="Pfam" id="PF04024"/>
    </source>
</evidence>
<feature type="transmembrane region" description="Helical" evidence="5">
    <location>
        <begin position="194"/>
        <end position="214"/>
    </location>
</feature>
<feature type="transmembrane region" description="Helical" evidence="5">
    <location>
        <begin position="164"/>
        <end position="182"/>
    </location>
</feature>
<dbReference type="Gene3D" id="3.30.565.10">
    <property type="entry name" value="Histidine kinase-like ATPase, C-terminal domain"/>
    <property type="match status" value="1"/>
</dbReference>
<dbReference type="InterPro" id="IPR003594">
    <property type="entry name" value="HATPase_dom"/>
</dbReference>
<evidence type="ECO:0000313" key="8">
    <source>
        <dbReference type="EMBL" id="MFC7581218.1"/>
    </source>
</evidence>
<feature type="transmembrane region" description="Helical" evidence="5">
    <location>
        <begin position="78"/>
        <end position="100"/>
    </location>
</feature>
<feature type="region of interest" description="Disordered" evidence="4">
    <location>
        <begin position="434"/>
        <end position="470"/>
    </location>
</feature>
<protein>
    <submittedName>
        <fullName evidence="8">PspC domain-containing protein</fullName>
    </submittedName>
</protein>
<dbReference type="Pfam" id="PF02518">
    <property type="entry name" value="HATPase_c"/>
    <property type="match status" value="1"/>
</dbReference>
<feature type="domain" description="Histidine kinase/HSP90-like ATPase" evidence="6">
    <location>
        <begin position="354"/>
        <end position="441"/>
    </location>
</feature>
<evidence type="ECO:0000256" key="5">
    <source>
        <dbReference type="SAM" id="Phobius"/>
    </source>
</evidence>
<keyword evidence="9" id="KW-1185">Reference proteome</keyword>
<feature type="domain" description="Phage shock protein PspC N-terminal" evidence="7">
    <location>
        <begin position="60"/>
        <end position="106"/>
    </location>
</feature>
<dbReference type="PANTHER" id="PTHR24421:SF61">
    <property type="entry name" value="OXYGEN SENSOR HISTIDINE KINASE NREB"/>
    <property type="match status" value="1"/>
</dbReference>
<name>A0ABW2SP22_9ACTO</name>
<feature type="compositionally biased region" description="Basic and acidic residues" evidence="4">
    <location>
        <begin position="456"/>
        <end position="470"/>
    </location>
</feature>
<comment type="caution">
    <text evidence="8">The sequence shown here is derived from an EMBL/GenBank/DDBJ whole genome shotgun (WGS) entry which is preliminary data.</text>
</comment>
<evidence type="ECO:0000256" key="4">
    <source>
        <dbReference type="SAM" id="MobiDB-lite"/>
    </source>
</evidence>
<dbReference type="Proteomes" id="UP001596527">
    <property type="component" value="Unassembled WGS sequence"/>
</dbReference>
<evidence type="ECO:0000313" key="9">
    <source>
        <dbReference type="Proteomes" id="UP001596527"/>
    </source>
</evidence>
<accession>A0ABW2SP22</accession>
<dbReference type="PANTHER" id="PTHR24421">
    <property type="entry name" value="NITRATE/NITRITE SENSOR PROTEIN NARX-RELATED"/>
    <property type="match status" value="1"/>
</dbReference>
<sequence>MTSSVPPPGMRAWPPSPPEGGTPARRRRDREWEWVPPAPAPPRPSLVRATSHSADMPTPWLAGVCSGLSVHLGWSVRLVRVGMVLLTVFFGAGAVLYVWLLATVPVEGRGDGSTATRRLARRIARTGTDRAWRTSRNQLLIIGVVLVAVAGVMVLLTANDVVRTRDLAAGLLVLSGLALIWSQIPRLSRQRTPTVIAITLGGALALVLGFVLWTSRDDQPRALLRGALIGIVAVACLAAALLPLWMRMMTELTVAQKDQVRESERADIAARLHDSVLQTLTLIRASAEDPTRVRALALTQERELRSWLYTGHEEAAESLAEAVRETIGQVESTYGVAVDVVTVGDTVPGPAELALAAATGEAATNAVRHAEPPVSVYVEVDTGVVDAFIKDAGTGFDPDAIPEDRHGVRHSIIGRVERVGGTARIRCRPTGTEIHLQVPRTDLPDAEGAPTGPAGHDGDDAGRGVRGGEH</sequence>
<keyword evidence="5" id="KW-1133">Transmembrane helix</keyword>
<dbReference type="EMBL" id="JBHTEF010000001">
    <property type="protein sequence ID" value="MFC7581218.1"/>
    <property type="molecule type" value="Genomic_DNA"/>
</dbReference>
<dbReference type="SUPFAM" id="SSF55874">
    <property type="entry name" value="ATPase domain of HSP90 chaperone/DNA topoisomerase II/histidine kinase"/>
    <property type="match status" value="1"/>
</dbReference>
<feature type="transmembrane region" description="Helical" evidence="5">
    <location>
        <begin position="139"/>
        <end position="158"/>
    </location>
</feature>
<dbReference type="InterPro" id="IPR007168">
    <property type="entry name" value="Phageshock_PspC_N"/>
</dbReference>
<keyword evidence="5" id="KW-0812">Transmembrane</keyword>
<proteinExistence type="predicted"/>
<keyword evidence="2" id="KW-0418">Kinase</keyword>
<dbReference type="Pfam" id="PF04024">
    <property type="entry name" value="PspC"/>
    <property type="match status" value="1"/>
</dbReference>
<evidence type="ECO:0000259" key="6">
    <source>
        <dbReference type="Pfam" id="PF02518"/>
    </source>
</evidence>
<gene>
    <name evidence="8" type="ORF">ACFQWG_08405</name>
</gene>
<feature type="region of interest" description="Disordered" evidence="4">
    <location>
        <begin position="1"/>
        <end position="51"/>
    </location>
</feature>
<reference evidence="9" key="1">
    <citation type="journal article" date="2019" name="Int. J. Syst. Evol. Microbiol.">
        <title>The Global Catalogue of Microorganisms (GCM) 10K type strain sequencing project: providing services to taxonomists for standard genome sequencing and annotation.</title>
        <authorList>
            <consortium name="The Broad Institute Genomics Platform"/>
            <consortium name="The Broad Institute Genome Sequencing Center for Infectious Disease"/>
            <person name="Wu L."/>
            <person name="Ma J."/>
        </authorList>
    </citation>
    <scope>NUCLEOTIDE SEQUENCE [LARGE SCALE GENOMIC DNA]</scope>
    <source>
        <strain evidence="9">CCUG 56698</strain>
    </source>
</reference>
<evidence type="ECO:0000256" key="1">
    <source>
        <dbReference type="ARBA" id="ARBA00022679"/>
    </source>
</evidence>
<evidence type="ECO:0000256" key="2">
    <source>
        <dbReference type="ARBA" id="ARBA00022777"/>
    </source>
</evidence>
<keyword evidence="3" id="KW-0902">Two-component regulatory system</keyword>
<dbReference type="InterPro" id="IPR036890">
    <property type="entry name" value="HATPase_C_sf"/>
</dbReference>
<keyword evidence="1" id="KW-0808">Transferase</keyword>
<feature type="transmembrane region" description="Helical" evidence="5">
    <location>
        <begin position="226"/>
        <end position="246"/>
    </location>
</feature>
<evidence type="ECO:0000256" key="3">
    <source>
        <dbReference type="ARBA" id="ARBA00023012"/>
    </source>
</evidence>
<feature type="compositionally biased region" description="Pro residues" evidence="4">
    <location>
        <begin position="1"/>
        <end position="20"/>
    </location>
</feature>
<organism evidence="8 9">
    <name type="scientific">Schaalia naturae</name>
    <dbReference type="NCBI Taxonomy" id="635203"/>
    <lineage>
        <taxon>Bacteria</taxon>
        <taxon>Bacillati</taxon>
        <taxon>Actinomycetota</taxon>
        <taxon>Actinomycetes</taxon>
        <taxon>Actinomycetales</taxon>
        <taxon>Actinomycetaceae</taxon>
        <taxon>Schaalia</taxon>
    </lineage>
</organism>